<feature type="binding site" evidence="6">
    <location>
        <begin position="136"/>
        <end position="137"/>
    </location>
    <ligand>
        <name>S-adenosyl-L-methionine</name>
        <dbReference type="ChEBI" id="CHEBI:59789"/>
    </ligand>
</feature>
<comment type="similarity">
    <text evidence="6">Belongs to the methyltransferase superfamily. RNA methyltransferase RsmG family.</text>
</comment>
<comment type="subcellular location">
    <subcellularLocation>
        <location evidence="6">Cytoplasm</location>
    </subcellularLocation>
</comment>
<sequence>MEQSDQSFNFLDHFVQGAHKLGLTFSNEILCKFGLYYDELRRWDRSINLTGLRTESERTVLLFVDSLAGHLALGNNPNLRIVDIGTGGGFPGIPLKLALPALDVVLMEPRSNKTAFLHNIIGKLDLHKISVVPRRLEDFDSMAVQEEKCDVAICKGVNVDHILPHLDRILKKNGKLVVFRSKNIDNHSRLNGMVVFEEFSYDLPFGYGSRVLSVLKYES</sequence>
<dbReference type="HAMAP" id="MF_00074">
    <property type="entry name" value="16SrRNA_methyltr_G"/>
    <property type="match status" value="1"/>
</dbReference>
<protein>
    <recommendedName>
        <fullName evidence="6">Ribosomal RNA small subunit methyltransferase G</fullName>
        <ecNumber evidence="6">2.1.1.-</ecNumber>
    </recommendedName>
    <alternativeName>
        <fullName evidence="6">16S rRNA 7-methylguanosine methyltransferase</fullName>
        <shortName evidence="6">16S rRNA m7G methyltransferase</shortName>
    </alternativeName>
</protein>
<dbReference type="InterPro" id="IPR003682">
    <property type="entry name" value="rRNA_ssu_MeTfrase_G"/>
</dbReference>
<keyword evidence="3 6" id="KW-0489">Methyltransferase</keyword>
<feature type="binding site" evidence="6">
    <location>
        <position position="155"/>
    </location>
    <ligand>
        <name>S-adenosyl-L-methionine</name>
        <dbReference type="ChEBI" id="CHEBI:59789"/>
    </ligand>
</feature>
<evidence type="ECO:0000313" key="7">
    <source>
        <dbReference type="EMBL" id="WNM59001.1"/>
    </source>
</evidence>
<evidence type="ECO:0000256" key="6">
    <source>
        <dbReference type="HAMAP-Rule" id="MF_00074"/>
    </source>
</evidence>
<proteinExistence type="inferred from homology"/>
<evidence type="ECO:0000256" key="3">
    <source>
        <dbReference type="ARBA" id="ARBA00022603"/>
    </source>
</evidence>
<evidence type="ECO:0000256" key="2">
    <source>
        <dbReference type="ARBA" id="ARBA00022552"/>
    </source>
</evidence>
<reference evidence="7 8" key="1">
    <citation type="submission" date="2023-01" db="EMBL/GenBank/DDBJ databases">
        <title>Cultivation and genomic characterization of new, ubiquitous marine nitrite-oxidizing bacteria from the Nitrospirales.</title>
        <authorList>
            <person name="Mueller A.J."/>
            <person name="Daebeler A."/>
            <person name="Herbold C.W."/>
            <person name="Kirkegaard R.H."/>
            <person name="Daims H."/>
        </authorList>
    </citation>
    <scope>NUCLEOTIDE SEQUENCE [LARGE SCALE GENOMIC DNA]</scope>
    <source>
        <strain evidence="7 8">VA</strain>
    </source>
</reference>
<dbReference type="Gene3D" id="3.40.50.150">
    <property type="entry name" value="Vaccinia Virus protein VP39"/>
    <property type="match status" value="1"/>
</dbReference>
<keyword evidence="8" id="KW-1185">Reference proteome</keyword>
<dbReference type="KEGG" id="nall:PP769_04330"/>
<organism evidence="7 8">
    <name type="scientific">Candidatus Nitrospira allomarina</name>
    <dbReference type="NCBI Taxonomy" id="3020900"/>
    <lineage>
        <taxon>Bacteria</taxon>
        <taxon>Pseudomonadati</taxon>
        <taxon>Nitrospirota</taxon>
        <taxon>Nitrospiria</taxon>
        <taxon>Nitrospirales</taxon>
        <taxon>Nitrospiraceae</taxon>
        <taxon>Nitrospira</taxon>
    </lineage>
</organism>
<gene>
    <name evidence="6 7" type="primary">rsmG</name>
    <name evidence="7" type="ORF">PP769_04330</name>
</gene>
<dbReference type="SUPFAM" id="SSF53335">
    <property type="entry name" value="S-adenosyl-L-methionine-dependent methyltransferases"/>
    <property type="match status" value="1"/>
</dbReference>
<name>A0AA96GCE1_9BACT</name>
<dbReference type="Proteomes" id="UP001302719">
    <property type="component" value="Chromosome"/>
</dbReference>
<feature type="binding site" evidence="6">
    <location>
        <position position="90"/>
    </location>
    <ligand>
        <name>S-adenosyl-L-methionine</name>
        <dbReference type="ChEBI" id="CHEBI:59789"/>
    </ligand>
</feature>
<evidence type="ECO:0000256" key="1">
    <source>
        <dbReference type="ARBA" id="ARBA00022490"/>
    </source>
</evidence>
<feature type="binding site" evidence="6">
    <location>
        <position position="85"/>
    </location>
    <ligand>
        <name>S-adenosyl-L-methionine</name>
        <dbReference type="ChEBI" id="CHEBI:59789"/>
    </ligand>
</feature>
<comment type="caution">
    <text evidence="6">Lacks conserved residue(s) required for the propagation of feature annotation.</text>
</comment>
<accession>A0AA96GCE1</accession>
<keyword evidence="2 6" id="KW-0698">rRNA processing</keyword>
<evidence type="ECO:0000256" key="5">
    <source>
        <dbReference type="ARBA" id="ARBA00022691"/>
    </source>
</evidence>
<dbReference type="GO" id="GO:0070043">
    <property type="term" value="F:rRNA (guanine-N7-)-methyltransferase activity"/>
    <property type="evidence" value="ECO:0007669"/>
    <property type="project" value="UniProtKB-UniRule"/>
</dbReference>
<dbReference type="NCBIfam" id="TIGR00138">
    <property type="entry name" value="rsmG_gidB"/>
    <property type="match status" value="1"/>
</dbReference>
<dbReference type="EC" id="2.1.1.-" evidence="6"/>
<dbReference type="PANTHER" id="PTHR31760:SF0">
    <property type="entry name" value="S-ADENOSYL-L-METHIONINE-DEPENDENT METHYLTRANSFERASES SUPERFAMILY PROTEIN"/>
    <property type="match status" value="1"/>
</dbReference>
<dbReference type="EMBL" id="CP116967">
    <property type="protein sequence ID" value="WNM59001.1"/>
    <property type="molecule type" value="Genomic_DNA"/>
</dbReference>
<dbReference type="Pfam" id="PF02527">
    <property type="entry name" value="GidB"/>
    <property type="match status" value="1"/>
</dbReference>
<evidence type="ECO:0000256" key="4">
    <source>
        <dbReference type="ARBA" id="ARBA00022679"/>
    </source>
</evidence>
<dbReference type="AlphaFoldDB" id="A0AA96GCE1"/>
<dbReference type="GO" id="GO:0005829">
    <property type="term" value="C:cytosol"/>
    <property type="evidence" value="ECO:0007669"/>
    <property type="project" value="TreeGrafter"/>
</dbReference>
<dbReference type="PIRSF" id="PIRSF003078">
    <property type="entry name" value="GidB"/>
    <property type="match status" value="1"/>
</dbReference>
<comment type="function">
    <text evidence="6">Specifically methylates the N7 position of a guanine in 16S rRNA.</text>
</comment>
<dbReference type="CDD" id="cd02440">
    <property type="entry name" value="AdoMet_MTases"/>
    <property type="match status" value="1"/>
</dbReference>
<dbReference type="PANTHER" id="PTHR31760">
    <property type="entry name" value="S-ADENOSYL-L-METHIONINE-DEPENDENT METHYLTRANSFERASES SUPERFAMILY PROTEIN"/>
    <property type="match status" value="1"/>
</dbReference>
<dbReference type="RefSeq" id="WP_312645619.1">
    <property type="nucleotide sequence ID" value="NZ_CP116967.1"/>
</dbReference>
<dbReference type="InterPro" id="IPR029063">
    <property type="entry name" value="SAM-dependent_MTases_sf"/>
</dbReference>
<keyword evidence="5 6" id="KW-0949">S-adenosyl-L-methionine</keyword>
<keyword evidence="1 6" id="KW-0963">Cytoplasm</keyword>
<evidence type="ECO:0000313" key="8">
    <source>
        <dbReference type="Proteomes" id="UP001302719"/>
    </source>
</evidence>
<keyword evidence="4 6" id="KW-0808">Transferase</keyword>